<accession>A0A2N3N8K4</accession>
<dbReference type="STRING" id="41688.A0A2N3N8K4"/>
<keyword evidence="2" id="KW-1133">Transmembrane helix</keyword>
<dbReference type="GO" id="GO:0005576">
    <property type="term" value="C:extracellular region"/>
    <property type="evidence" value="ECO:0007669"/>
    <property type="project" value="TreeGrafter"/>
</dbReference>
<proteinExistence type="predicted"/>
<dbReference type="InterPro" id="IPR017853">
    <property type="entry name" value="GH"/>
</dbReference>
<dbReference type="GO" id="GO:0006032">
    <property type="term" value="P:chitin catabolic process"/>
    <property type="evidence" value="ECO:0007669"/>
    <property type="project" value="TreeGrafter"/>
</dbReference>
<dbReference type="SUPFAM" id="SSF51445">
    <property type="entry name" value="(Trans)glycosidases"/>
    <property type="match status" value="1"/>
</dbReference>
<dbReference type="PANTHER" id="PTHR11177">
    <property type="entry name" value="CHITINASE"/>
    <property type="match status" value="1"/>
</dbReference>
<protein>
    <recommendedName>
        <fullName evidence="1">chitinase</fullName>
        <ecNumber evidence="1">3.2.1.14</ecNumber>
    </recommendedName>
</protein>
<keyword evidence="5" id="KW-1185">Reference proteome</keyword>
<reference evidence="4 5" key="1">
    <citation type="journal article" date="2017" name="G3 (Bethesda)">
        <title>First Draft Genome Sequence of the Pathogenic Fungus Lomentospora prolificans (Formerly Scedosporium prolificans).</title>
        <authorList>
            <person name="Luo R."/>
            <person name="Zimin A."/>
            <person name="Workman R."/>
            <person name="Fan Y."/>
            <person name="Pertea G."/>
            <person name="Grossman N."/>
            <person name="Wear M.P."/>
            <person name="Jia B."/>
            <person name="Miller H."/>
            <person name="Casadevall A."/>
            <person name="Timp W."/>
            <person name="Zhang S.X."/>
            <person name="Salzberg S.L."/>
        </authorList>
    </citation>
    <scope>NUCLEOTIDE SEQUENCE [LARGE SCALE GENOMIC DNA]</scope>
    <source>
        <strain evidence="4 5">JHH-5317</strain>
    </source>
</reference>
<dbReference type="InterPro" id="IPR011583">
    <property type="entry name" value="Chitinase_II/V-like_cat"/>
</dbReference>
<dbReference type="Proteomes" id="UP000233524">
    <property type="component" value="Unassembled WGS sequence"/>
</dbReference>
<feature type="transmembrane region" description="Helical" evidence="2">
    <location>
        <begin position="38"/>
        <end position="55"/>
    </location>
</feature>
<keyword evidence="2" id="KW-0472">Membrane</keyword>
<dbReference type="Pfam" id="PF00704">
    <property type="entry name" value="Glyco_hydro_18"/>
    <property type="match status" value="1"/>
</dbReference>
<gene>
    <name evidence="4" type="ORF">jhhlp_004745</name>
</gene>
<dbReference type="VEuPathDB" id="FungiDB:jhhlp_004745"/>
<dbReference type="PROSITE" id="PS51910">
    <property type="entry name" value="GH18_2"/>
    <property type="match status" value="1"/>
</dbReference>
<evidence type="ECO:0000256" key="2">
    <source>
        <dbReference type="SAM" id="Phobius"/>
    </source>
</evidence>
<name>A0A2N3N8K4_9PEZI</name>
<dbReference type="EC" id="3.2.1.14" evidence="1"/>
<dbReference type="EMBL" id="NLAX01000094">
    <property type="protein sequence ID" value="PKS08692.1"/>
    <property type="molecule type" value="Genomic_DNA"/>
</dbReference>
<dbReference type="GO" id="GO:0005975">
    <property type="term" value="P:carbohydrate metabolic process"/>
    <property type="evidence" value="ECO:0007669"/>
    <property type="project" value="InterPro"/>
</dbReference>
<evidence type="ECO:0000313" key="4">
    <source>
        <dbReference type="EMBL" id="PKS08692.1"/>
    </source>
</evidence>
<dbReference type="GO" id="GO:0008843">
    <property type="term" value="F:endochitinase activity"/>
    <property type="evidence" value="ECO:0007669"/>
    <property type="project" value="UniProtKB-EC"/>
</dbReference>
<dbReference type="FunFam" id="3.20.20.80:FF:000159">
    <property type="entry name" value="Class V chitinase, putative"/>
    <property type="match status" value="1"/>
</dbReference>
<dbReference type="AlphaFoldDB" id="A0A2N3N8K4"/>
<evidence type="ECO:0000313" key="5">
    <source>
        <dbReference type="Proteomes" id="UP000233524"/>
    </source>
</evidence>
<organism evidence="4 5">
    <name type="scientific">Lomentospora prolificans</name>
    <dbReference type="NCBI Taxonomy" id="41688"/>
    <lineage>
        <taxon>Eukaryota</taxon>
        <taxon>Fungi</taxon>
        <taxon>Dikarya</taxon>
        <taxon>Ascomycota</taxon>
        <taxon>Pezizomycotina</taxon>
        <taxon>Sordariomycetes</taxon>
        <taxon>Hypocreomycetidae</taxon>
        <taxon>Microascales</taxon>
        <taxon>Microascaceae</taxon>
        <taxon>Lomentospora</taxon>
    </lineage>
</organism>
<dbReference type="OrthoDB" id="73875at2759"/>
<feature type="domain" description="GH18" evidence="3">
    <location>
        <begin position="58"/>
        <end position="414"/>
    </location>
</feature>
<dbReference type="GO" id="GO:0008061">
    <property type="term" value="F:chitin binding"/>
    <property type="evidence" value="ECO:0007669"/>
    <property type="project" value="InterPro"/>
</dbReference>
<dbReference type="SMART" id="SM00636">
    <property type="entry name" value="Glyco_18"/>
    <property type="match status" value="1"/>
</dbReference>
<sequence>MDWWLKPRALALLSTLSSPVSTLKRSIRRKDACIEMHILGFLLGVLAHIAAARHLERHRCLMYLTGQHPVVPEYRLTKHITHVALAFLNSNLFNEDETPAEWPLFATPETLREKFHPGTKFIVAIGGWGDTAGFDIAAKDEASREKWAKNVVKMVEELGADGVDVDWEYPGGNGEDYKQIPNAQKAWEIAAYPILLRRLRAHLGPSKLITAAVPGLERDMLAFTPETVPEILSSIDFLNVMTYDMFNRRDNVTKHHTGVQLSKQALRAYMRRGADACKLNVGLAFYVRWALVDGDCPPGNELGCPTGLMEDPDTGGDLGRAGSFAYHDEVPDGLKASYERALVEGVYDEVGGGDYYWDTEERRFWTFDTPEAIRPKFDVLVKDLGLGGVFAWGLGEDADEFAHLRVVDREMGRLWRDDWEEKREL</sequence>
<keyword evidence="2" id="KW-0812">Transmembrane</keyword>
<evidence type="ECO:0000256" key="1">
    <source>
        <dbReference type="ARBA" id="ARBA00012729"/>
    </source>
</evidence>
<comment type="caution">
    <text evidence="4">The sequence shown here is derived from an EMBL/GenBank/DDBJ whole genome shotgun (WGS) entry which is preliminary data.</text>
</comment>
<dbReference type="Gene3D" id="3.20.20.80">
    <property type="entry name" value="Glycosidases"/>
    <property type="match status" value="1"/>
</dbReference>
<dbReference type="InterPro" id="IPR001223">
    <property type="entry name" value="Glyco_hydro18_cat"/>
</dbReference>
<dbReference type="InterPro" id="IPR050314">
    <property type="entry name" value="Glycosyl_Hydrlase_18"/>
</dbReference>
<dbReference type="PANTHER" id="PTHR11177:SF378">
    <property type="entry name" value="CHITINASE"/>
    <property type="match status" value="1"/>
</dbReference>
<dbReference type="InParanoid" id="A0A2N3N8K4"/>
<evidence type="ECO:0000259" key="3">
    <source>
        <dbReference type="PROSITE" id="PS51910"/>
    </source>
</evidence>